<name>A0A1F6NVT6_9BACT</name>
<dbReference type="Proteomes" id="UP000177151">
    <property type="component" value="Unassembled WGS sequence"/>
</dbReference>
<protein>
    <recommendedName>
        <fullName evidence="1">Glycosyltransferase 2-like domain-containing protein</fullName>
    </recommendedName>
</protein>
<dbReference type="Pfam" id="PF00535">
    <property type="entry name" value="Glycos_transf_2"/>
    <property type="match status" value="1"/>
</dbReference>
<dbReference type="CDD" id="cd04179">
    <property type="entry name" value="DPM_DPG-synthase_like"/>
    <property type="match status" value="1"/>
</dbReference>
<dbReference type="SUPFAM" id="SSF53448">
    <property type="entry name" value="Nucleotide-diphospho-sugar transferases"/>
    <property type="match status" value="1"/>
</dbReference>
<proteinExistence type="predicted"/>
<feature type="domain" description="Glycosyltransferase 2-like" evidence="1">
    <location>
        <begin position="4"/>
        <end position="162"/>
    </location>
</feature>
<comment type="caution">
    <text evidence="2">The sequence shown here is derived from an EMBL/GenBank/DDBJ whole genome shotgun (WGS) entry which is preliminary data.</text>
</comment>
<dbReference type="InterPro" id="IPR050256">
    <property type="entry name" value="Glycosyltransferase_2"/>
</dbReference>
<evidence type="ECO:0000313" key="3">
    <source>
        <dbReference type="Proteomes" id="UP000177151"/>
    </source>
</evidence>
<dbReference type="EMBL" id="MFQP01000003">
    <property type="protein sequence ID" value="OGH87930.1"/>
    <property type="molecule type" value="Genomic_DNA"/>
</dbReference>
<dbReference type="Gene3D" id="3.90.550.10">
    <property type="entry name" value="Spore Coat Polysaccharide Biosynthesis Protein SpsA, Chain A"/>
    <property type="match status" value="1"/>
</dbReference>
<accession>A0A1F6NVT6</accession>
<gene>
    <name evidence="2" type="ORF">A2206_03475</name>
</gene>
<dbReference type="AlphaFoldDB" id="A0A1F6NVT6"/>
<dbReference type="InterPro" id="IPR001173">
    <property type="entry name" value="Glyco_trans_2-like"/>
</dbReference>
<sequence>MLIAIIPAYNEEKKIGSVVRDLLNHADKVLVVDDGSKDRTGAVAKEAGAMVLTHRINRGQGAALQTGHEYAKKLGADFVLHFDGDGQFDVSDIAPALEKIKSTGADILFGSRFLSKESNIPFIKKYLLFPLARVFNRFFTRIKLTDTHNGFRILNRRALEQISIKQDRMAHATEIISQVKEKGLKYVEFPVKVVYCEYGQGLLGGLQIFKDLILGRFIRK</sequence>
<dbReference type="PANTHER" id="PTHR48090:SF7">
    <property type="entry name" value="RFBJ PROTEIN"/>
    <property type="match status" value="1"/>
</dbReference>
<evidence type="ECO:0000313" key="2">
    <source>
        <dbReference type="EMBL" id="OGH87930.1"/>
    </source>
</evidence>
<organism evidence="2 3">
    <name type="scientific">Candidatus Magasanikbacteria bacterium RIFOXYA1_FULL_40_8</name>
    <dbReference type="NCBI Taxonomy" id="1798694"/>
    <lineage>
        <taxon>Bacteria</taxon>
        <taxon>Candidatus Magasanikiibacteriota</taxon>
    </lineage>
</organism>
<evidence type="ECO:0000259" key="1">
    <source>
        <dbReference type="Pfam" id="PF00535"/>
    </source>
</evidence>
<dbReference type="InterPro" id="IPR029044">
    <property type="entry name" value="Nucleotide-diphossugar_trans"/>
</dbReference>
<dbReference type="PANTHER" id="PTHR48090">
    <property type="entry name" value="UNDECAPRENYL-PHOSPHATE 4-DEOXY-4-FORMAMIDO-L-ARABINOSE TRANSFERASE-RELATED"/>
    <property type="match status" value="1"/>
</dbReference>
<reference evidence="2 3" key="1">
    <citation type="journal article" date="2016" name="Nat. Commun.">
        <title>Thousands of microbial genomes shed light on interconnected biogeochemical processes in an aquifer system.</title>
        <authorList>
            <person name="Anantharaman K."/>
            <person name="Brown C.T."/>
            <person name="Hug L.A."/>
            <person name="Sharon I."/>
            <person name="Castelle C.J."/>
            <person name="Probst A.J."/>
            <person name="Thomas B.C."/>
            <person name="Singh A."/>
            <person name="Wilkins M.J."/>
            <person name="Karaoz U."/>
            <person name="Brodie E.L."/>
            <person name="Williams K.H."/>
            <person name="Hubbard S.S."/>
            <person name="Banfield J.F."/>
        </authorList>
    </citation>
    <scope>NUCLEOTIDE SEQUENCE [LARGE SCALE GENOMIC DNA]</scope>
</reference>